<dbReference type="RefSeq" id="WP_033020164.1">
    <property type="nucleotide sequence ID" value="NZ_AP022557.1"/>
</dbReference>
<dbReference type="AlphaFoldDB" id="A0A679FHW6"/>
<dbReference type="InterPro" id="IPR010982">
    <property type="entry name" value="Lambda_DNA-bd_dom_sf"/>
</dbReference>
<evidence type="ECO:0000313" key="2">
    <source>
        <dbReference type="EMBL" id="BBW95190.1"/>
    </source>
</evidence>
<dbReference type="InterPro" id="IPR001387">
    <property type="entry name" value="Cro/C1-type_HTH"/>
</dbReference>
<dbReference type="PROSITE" id="PS50943">
    <property type="entry name" value="HTH_CROC1"/>
    <property type="match status" value="1"/>
</dbReference>
<dbReference type="CDD" id="cd00093">
    <property type="entry name" value="HTH_XRE"/>
    <property type="match status" value="1"/>
</dbReference>
<dbReference type="SMART" id="SM00530">
    <property type="entry name" value="HTH_XRE"/>
    <property type="match status" value="1"/>
</dbReference>
<organism evidence="2 3">
    <name type="scientific">Geobacillus subterraneus</name>
    <dbReference type="NCBI Taxonomy" id="129338"/>
    <lineage>
        <taxon>Bacteria</taxon>
        <taxon>Bacillati</taxon>
        <taxon>Bacillota</taxon>
        <taxon>Bacilli</taxon>
        <taxon>Bacillales</taxon>
        <taxon>Anoxybacillaceae</taxon>
        <taxon>Geobacillus</taxon>
    </lineage>
</organism>
<protein>
    <submittedName>
        <fullName evidence="2">Transcriptional regulator</fullName>
    </submittedName>
</protein>
<proteinExistence type="predicted"/>
<dbReference type="SMART" id="SM00028">
    <property type="entry name" value="TPR"/>
    <property type="match status" value="5"/>
</dbReference>
<feature type="domain" description="HTH cro/C1-type" evidence="1">
    <location>
        <begin position="7"/>
        <end position="60"/>
    </location>
</feature>
<dbReference type="Pfam" id="PF01381">
    <property type="entry name" value="HTH_3"/>
    <property type="match status" value="1"/>
</dbReference>
<sequence>MKLGDRLKLARLMKGMTQEEAAEGIISVSYLSKIENNQAMPGEDVIELLFRRLGIHRGQSGTAPGWFESVMAWYKAMTDKNVAAAREQYAAVRQQCSESGDAEAMIYFHLMRIRYLLLLRDLKGAEAAARSVREWYEALDEPMRYYYWKFFGLLSYCQEKYDDALHFYQKAEALLGTQRKPNWEEADLSYLLALAYSRLWKVFQCIRYTERALSLSQAEYELRRGAECHVLLAICYRRCGEIDQAIDCCLLAQKAAQLANDRLLIGIVEHNLGHLKAMKKQYREAVQHYEHSLVYKSDAPLADRLITFLALLREHYAAQNYRKALSTAEEGWQLLEQTENGMTEHYEYYLHFSVYRLLLAGEGEEFERLLKHEAIPYFQKRKEYEDAAQYAGYLADYYARARQYKQAAHYYRLSCELLRRRTGT</sequence>
<gene>
    <name evidence="2" type="primary">nprR</name>
    <name evidence="2" type="ORF">GsuE55_00230</name>
</gene>
<dbReference type="SUPFAM" id="SSF47413">
    <property type="entry name" value="lambda repressor-like DNA-binding domains"/>
    <property type="match status" value="1"/>
</dbReference>
<dbReference type="EMBL" id="AP022557">
    <property type="protein sequence ID" value="BBW95190.1"/>
    <property type="molecule type" value="Genomic_DNA"/>
</dbReference>
<evidence type="ECO:0000259" key="1">
    <source>
        <dbReference type="PROSITE" id="PS50943"/>
    </source>
</evidence>
<evidence type="ECO:0000313" key="3">
    <source>
        <dbReference type="Proteomes" id="UP000501421"/>
    </source>
</evidence>
<keyword evidence="3" id="KW-1185">Reference proteome</keyword>
<dbReference type="Gene3D" id="1.25.40.10">
    <property type="entry name" value="Tetratricopeptide repeat domain"/>
    <property type="match status" value="1"/>
</dbReference>
<dbReference type="Pfam" id="PF13424">
    <property type="entry name" value="TPR_12"/>
    <property type="match status" value="1"/>
</dbReference>
<dbReference type="InterPro" id="IPR019734">
    <property type="entry name" value="TPR_rpt"/>
</dbReference>
<dbReference type="Proteomes" id="UP000501421">
    <property type="component" value="Chromosome"/>
</dbReference>
<dbReference type="SUPFAM" id="SSF48452">
    <property type="entry name" value="TPR-like"/>
    <property type="match status" value="2"/>
</dbReference>
<dbReference type="GO" id="GO:0003677">
    <property type="term" value="F:DNA binding"/>
    <property type="evidence" value="ECO:0007669"/>
    <property type="project" value="InterPro"/>
</dbReference>
<reference evidence="3" key="1">
    <citation type="journal article" date="2020" name="Microbiol. Resour. Announc.">
        <title>Complete Genome Sequence of Geobacillus sp. Strain E55-1, Isolated from Mine Geyser in Japan.</title>
        <authorList>
            <person name="Miyazaki K."/>
            <person name="Hase E."/>
            <person name="Tokito N."/>
        </authorList>
    </citation>
    <scope>NUCLEOTIDE SEQUENCE [LARGE SCALE GENOMIC DNA]</scope>
    <source>
        <strain evidence="3">E55-1</strain>
    </source>
</reference>
<name>A0A679FHW6_9BACL</name>
<dbReference type="Gene3D" id="1.10.260.40">
    <property type="entry name" value="lambda repressor-like DNA-binding domains"/>
    <property type="match status" value="1"/>
</dbReference>
<accession>A0A679FHW6</accession>
<dbReference type="InterPro" id="IPR011990">
    <property type="entry name" value="TPR-like_helical_dom_sf"/>
</dbReference>